<accession>A0ABN2ASA2</accession>
<dbReference type="PANTHER" id="PTHR33495">
    <property type="entry name" value="ANTI-SIGMA FACTOR ANTAGONIST TM_1081-RELATED-RELATED"/>
    <property type="match status" value="1"/>
</dbReference>
<dbReference type="SUPFAM" id="SSF52091">
    <property type="entry name" value="SpoIIaa-like"/>
    <property type="match status" value="1"/>
</dbReference>
<evidence type="ECO:0000313" key="4">
    <source>
        <dbReference type="EMBL" id="GAA1525404.1"/>
    </source>
</evidence>
<organism evidence="4 5">
    <name type="scientific">Dactylosporangium maewongense</name>
    <dbReference type="NCBI Taxonomy" id="634393"/>
    <lineage>
        <taxon>Bacteria</taxon>
        <taxon>Bacillati</taxon>
        <taxon>Actinomycetota</taxon>
        <taxon>Actinomycetes</taxon>
        <taxon>Micromonosporales</taxon>
        <taxon>Micromonosporaceae</taxon>
        <taxon>Dactylosporangium</taxon>
    </lineage>
</organism>
<dbReference type="InterPro" id="IPR036513">
    <property type="entry name" value="STAS_dom_sf"/>
</dbReference>
<name>A0ABN2ASA2_9ACTN</name>
<protein>
    <recommendedName>
        <fullName evidence="2">Anti-sigma factor antagonist</fullName>
    </recommendedName>
</protein>
<sequence length="112" mass="12399">MHTGTPLVEIVVTEELDAASEPRVRALLEDALTMHPEQLVLDLSACPFIDATAIGMLLDVHRQVWTSGGRLTLRAPSPRVRRTLQIAHVNHVLRMVPEDDGHDMMTETRAAS</sequence>
<proteinExistence type="inferred from homology"/>
<evidence type="ECO:0000256" key="2">
    <source>
        <dbReference type="RuleBase" id="RU003749"/>
    </source>
</evidence>
<evidence type="ECO:0000313" key="5">
    <source>
        <dbReference type="Proteomes" id="UP001501470"/>
    </source>
</evidence>
<reference evidence="4 5" key="1">
    <citation type="journal article" date="2019" name="Int. J. Syst. Evol. Microbiol.">
        <title>The Global Catalogue of Microorganisms (GCM) 10K type strain sequencing project: providing services to taxonomists for standard genome sequencing and annotation.</title>
        <authorList>
            <consortium name="The Broad Institute Genomics Platform"/>
            <consortium name="The Broad Institute Genome Sequencing Center for Infectious Disease"/>
            <person name="Wu L."/>
            <person name="Ma J."/>
        </authorList>
    </citation>
    <scope>NUCLEOTIDE SEQUENCE [LARGE SCALE GENOMIC DNA]</scope>
    <source>
        <strain evidence="4 5">JCM 15933</strain>
    </source>
</reference>
<evidence type="ECO:0000256" key="1">
    <source>
        <dbReference type="ARBA" id="ARBA00009013"/>
    </source>
</evidence>
<dbReference type="EMBL" id="BAAAQD010000009">
    <property type="protein sequence ID" value="GAA1525404.1"/>
    <property type="molecule type" value="Genomic_DNA"/>
</dbReference>
<dbReference type="PROSITE" id="PS50801">
    <property type="entry name" value="STAS"/>
    <property type="match status" value="1"/>
</dbReference>
<evidence type="ECO:0000259" key="3">
    <source>
        <dbReference type="PROSITE" id="PS50801"/>
    </source>
</evidence>
<comment type="similarity">
    <text evidence="1 2">Belongs to the anti-sigma-factor antagonist family.</text>
</comment>
<dbReference type="Pfam" id="PF01740">
    <property type="entry name" value="STAS"/>
    <property type="match status" value="1"/>
</dbReference>
<comment type="caution">
    <text evidence="4">The sequence shown here is derived from an EMBL/GenBank/DDBJ whole genome shotgun (WGS) entry which is preliminary data.</text>
</comment>
<dbReference type="PANTHER" id="PTHR33495:SF2">
    <property type="entry name" value="ANTI-SIGMA FACTOR ANTAGONIST TM_1081-RELATED"/>
    <property type="match status" value="1"/>
</dbReference>
<gene>
    <name evidence="4" type="ORF">GCM10009827_047640</name>
</gene>
<dbReference type="CDD" id="cd07043">
    <property type="entry name" value="STAS_anti-anti-sigma_factors"/>
    <property type="match status" value="1"/>
</dbReference>
<dbReference type="InterPro" id="IPR003658">
    <property type="entry name" value="Anti-sigma_ant"/>
</dbReference>
<dbReference type="Gene3D" id="3.30.750.24">
    <property type="entry name" value="STAS domain"/>
    <property type="match status" value="1"/>
</dbReference>
<dbReference type="InterPro" id="IPR002645">
    <property type="entry name" value="STAS_dom"/>
</dbReference>
<dbReference type="NCBIfam" id="TIGR00377">
    <property type="entry name" value="ant_ant_sig"/>
    <property type="match status" value="1"/>
</dbReference>
<dbReference type="RefSeq" id="WP_344504260.1">
    <property type="nucleotide sequence ID" value="NZ_BAAAQD010000009.1"/>
</dbReference>
<dbReference type="Proteomes" id="UP001501470">
    <property type="component" value="Unassembled WGS sequence"/>
</dbReference>
<keyword evidence="5" id="KW-1185">Reference proteome</keyword>
<feature type="domain" description="STAS" evidence="3">
    <location>
        <begin position="1"/>
        <end position="112"/>
    </location>
</feature>